<dbReference type="InterPro" id="IPR003010">
    <property type="entry name" value="C-N_Hydrolase"/>
</dbReference>
<keyword evidence="3" id="KW-1185">Reference proteome</keyword>
<protein>
    <submittedName>
        <fullName evidence="2">Putative amidohydrolase</fullName>
    </submittedName>
</protein>
<evidence type="ECO:0000313" key="2">
    <source>
        <dbReference type="EMBL" id="RDI37964.1"/>
    </source>
</evidence>
<evidence type="ECO:0000313" key="3">
    <source>
        <dbReference type="Proteomes" id="UP000254720"/>
    </source>
</evidence>
<gene>
    <name evidence="2" type="ORF">C8D86_1363</name>
</gene>
<dbReference type="SUPFAM" id="SSF56317">
    <property type="entry name" value="Carbon-nitrogen hydrolase"/>
    <property type="match status" value="1"/>
</dbReference>
<sequence length="291" mass="33156">MIRIACSQYQIEELPDWERYVVKIEKLVMDAKKDEANILLMPEYSGIEIACKKFNTDGELFEALQPLIPKYIELYQKLAQTYEIYIQAGTIIEKIKSGQFINRAYIFSPNGAYEYQDKLQLTEYEKSIHLLQHGDKQKIFETSLGKIGIAVCYDSEFPEIIRSLVQHGASIILVPSYTTTLAGYNRVFLSCRARAIENQCHVAISFVINEVNLSGEFDHAYGQAAILGPADIGFPDDGIIVQGQMNQPMLVTGKFSLEALTLVRKEGQVHNFEDSVRFTQINKEEMRFVLF</sequence>
<dbReference type="OrthoDB" id="9811121at2"/>
<dbReference type="GO" id="GO:0016787">
    <property type="term" value="F:hydrolase activity"/>
    <property type="evidence" value="ECO:0007669"/>
    <property type="project" value="UniProtKB-KW"/>
</dbReference>
<dbReference type="InterPro" id="IPR036526">
    <property type="entry name" value="C-N_Hydrolase_sf"/>
</dbReference>
<accession>A0A370G5Y0</accession>
<proteinExistence type="predicted"/>
<feature type="domain" description="CN hydrolase" evidence="1">
    <location>
        <begin position="2"/>
        <end position="257"/>
    </location>
</feature>
<reference evidence="2 3" key="1">
    <citation type="submission" date="2018-07" db="EMBL/GenBank/DDBJ databases">
        <title>Genomic Encyclopedia of Type Strains, Phase IV (KMG-IV): sequencing the most valuable type-strain genomes for metagenomic binning, comparative biology and taxonomic classification.</title>
        <authorList>
            <person name="Goeker M."/>
        </authorList>
    </citation>
    <scope>NUCLEOTIDE SEQUENCE [LARGE SCALE GENOMIC DNA]</scope>
    <source>
        <strain evidence="2 3">DSM 16500</strain>
    </source>
</reference>
<name>A0A370G5Y0_9COXI</name>
<dbReference type="PROSITE" id="PS50263">
    <property type="entry name" value="CN_HYDROLASE"/>
    <property type="match status" value="1"/>
</dbReference>
<dbReference type="PANTHER" id="PTHR23088:SF50">
    <property type="entry name" value="HYDROLASE YHCX"/>
    <property type="match status" value="1"/>
</dbReference>
<dbReference type="Pfam" id="PF00795">
    <property type="entry name" value="CN_hydrolase"/>
    <property type="match status" value="1"/>
</dbReference>
<dbReference type="PANTHER" id="PTHR23088">
    <property type="entry name" value="NITRILASE-RELATED"/>
    <property type="match status" value="1"/>
</dbReference>
<dbReference type="Proteomes" id="UP000254720">
    <property type="component" value="Unassembled WGS sequence"/>
</dbReference>
<organism evidence="2 3">
    <name type="scientific">Aquicella lusitana</name>
    <dbReference type="NCBI Taxonomy" id="254246"/>
    <lineage>
        <taxon>Bacteria</taxon>
        <taxon>Pseudomonadati</taxon>
        <taxon>Pseudomonadota</taxon>
        <taxon>Gammaproteobacteria</taxon>
        <taxon>Legionellales</taxon>
        <taxon>Coxiellaceae</taxon>
        <taxon>Aquicella</taxon>
    </lineage>
</organism>
<evidence type="ECO:0000259" key="1">
    <source>
        <dbReference type="PROSITE" id="PS50263"/>
    </source>
</evidence>
<comment type="caution">
    <text evidence="2">The sequence shown here is derived from an EMBL/GenBank/DDBJ whole genome shotgun (WGS) entry which is preliminary data.</text>
</comment>
<dbReference type="EMBL" id="QQAX01000036">
    <property type="protein sequence ID" value="RDI37964.1"/>
    <property type="molecule type" value="Genomic_DNA"/>
</dbReference>
<keyword evidence="2" id="KW-0378">Hydrolase</keyword>
<dbReference type="Gene3D" id="3.60.110.10">
    <property type="entry name" value="Carbon-nitrogen hydrolase"/>
    <property type="match status" value="1"/>
</dbReference>
<dbReference type="AlphaFoldDB" id="A0A370G5Y0"/>